<accession>A0A1J0ADY8</accession>
<gene>
    <name evidence="4" type="ORF">GlitD10_1802</name>
</gene>
<dbReference type="PROSITE" id="PS01031">
    <property type="entry name" value="SHSP"/>
    <property type="match status" value="1"/>
</dbReference>
<evidence type="ECO:0000313" key="5">
    <source>
        <dbReference type="Proteomes" id="UP000180235"/>
    </source>
</evidence>
<dbReference type="InterPro" id="IPR008978">
    <property type="entry name" value="HSP20-like_chaperone"/>
</dbReference>
<dbReference type="InterPro" id="IPR031107">
    <property type="entry name" value="Small_HSP"/>
</dbReference>
<feature type="domain" description="SHSP" evidence="3">
    <location>
        <begin position="37"/>
        <end position="153"/>
    </location>
</feature>
<dbReference type="RefSeq" id="WP_071454618.1">
    <property type="nucleotide sequence ID" value="NZ_CP017675.1"/>
</dbReference>
<proteinExistence type="inferred from homology"/>
<protein>
    <submittedName>
        <fullName evidence="4">Small heat shock protein (HSP20) family protein</fullName>
    </submittedName>
</protein>
<evidence type="ECO:0000313" key="4">
    <source>
        <dbReference type="EMBL" id="APB34128.1"/>
    </source>
</evidence>
<evidence type="ECO:0000259" key="3">
    <source>
        <dbReference type="PROSITE" id="PS01031"/>
    </source>
</evidence>
<name>A0A1J0ADY8_9CYAN</name>
<organism evidence="4 5">
    <name type="scientific">Gloeomargarita lithophora Alchichica-D10</name>
    <dbReference type="NCBI Taxonomy" id="1188229"/>
    <lineage>
        <taxon>Bacteria</taxon>
        <taxon>Bacillati</taxon>
        <taxon>Cyanobacteriota</taxon>
        <taxon>Cyanophyceae</taxon>
        <taxon>Gloeomargaritales</taxon>
        <taxon>Gloeomargaritaceae</taxon>
        <taxon>Gloeomargarita</taxon>
    </lineage>
</organism>
<keyword evidence="5" id="KW-1185">Reference proteome</keyword>
<dbReference type="InterPro" id="IPR002068">
    <property type="entry name" value="A-crystallin/Hsp20_dom"/>
</dbReference>
<evidence type="ECO:0000256" key="2">
    <source>
        <dbReference type="RuleBase" id="RU003616"/>
    </source>
</evidence>
<dbReference type="Pfam" id="PF00011">
    <property type="entry name" value="HSP20"/>
    <property type="match status" value="1"/>
</dbReference>
<keyword evidence="4" id="KW-0346">Stress response</keyword>
<reference evidence="4 5" key="1">
    <citation type="submission" date="2016-10" db="EMBL/GenBank/DDBJ databases">
        <title>Description of Gloeomargarita lithophora gen. nov., sp. nov., a thylakoid-bearing basal-branching cyanobacterium with intracellular carbonates, and proposal for Gloeomargaritales ord. nov.</title>
        <authorList>
            <person name="Moreira D."/>
            <person name="Tavera R."/>
            <person name="Benzerara K."/>
            <person name="Skouri-Panet F."/>
            <person name="Couradeau E."/>
            <person name="Gerard E."/>
            <person name="Loussert C."/>
            <person name="Novelo E."/>
            <person name="Zivanovic Y."/>
            <person name="Lopez-Garcia P."/>
        </authorList>
    </citation>
    <scope>NUCLEOTIDE SEQUENCE [LARGE SCALE GENOMIC DNA]</scope>
    <source>
        <strain evidence="4 5">D10</strain>
    </source>
</reference>
<dbReference type="PANTHER" id="PTHR11527">
    <property type="entry name" value="HEAT-SHOCK PROTEIN 20 FAMILY MEMBER"/>
    <property type="match status" value="1"/>
</dbReference>
<dbReference type="OrthoDB" id="9811615at2"/>
<dbReference type="Proteomes" id="UP000180235">
    <property type="component" value="Chromosome"/>
</dbReference>
<dbReference type="Gene3D" id="2.60.40.790">
    <property type="match status" value="1"/>
</dbReference>
<sequence length="153" mass="17560">MVLVRWNDPFRDLETMRRQMDRLFDEMIRRDEEPPVNRGVDWIPAVELKDTPEALILKVEIPGVEKENLDVSVTRSAVQIAGEHRFENQDEAKGAVRTELRYGRFQRVIALPVPVAHDQSQADYRNGILVLTLPKAAEVKTQVFKPTLTEVAN</sequence>
<dbReference type="SUPFAM" id="SSF49764">
    <property type="entry name" value="HSP20-like chaperones"/>
    <property type="match status" value="1"/>
</dbReference>
<dbReference type="KEGG" id="glt:GlitD10_1802"/>
<dbReference type="CDD" id="cd06464">
    <property type="entry name" value="ACD_sHsps-like"/>
    <property type="match status" value="1"/>
</dbReference>
<comment type="similarity">
    <text evidence="1 2">Belongs to the small heat shock protein (HSP20) family.</text>
</comment>
<dbReference type="EMBL" id="CP017675">
    <property type="protein sequence ID" value="APB34128.1"/>
    <property type="molecule type" value="Genomic_DNA"/>
</dbReference>
<dbReference type="STRING" id="1188229.GlitD10_1802"/>
<evidence type="ECO:0000256" key="1">
    <source>
        <dbReference type="PROSITE-ProRule" id="PRU00285"/>
    </source>
</evidence>
<dbReference type="AlphaFoldDB" id="A0A1J0ADY8"/>